<reference evidence="1 2" key="2">
    <citation type="journal article" date="2022" name="Mol. Ecol. Resour.">
        <title>The genomes of chicory, endive, great burdock and yacon provide insights into Asteraceae paleo-polyploidization history and plant inulin production.</title>
        <authorList>
            <person name="Fan W."/>
            <person name="Wang S."/>
            <person name="Wang H."/>
            <person name="Wang A."/>
            <person name="Jiang F."/>
            <person name="Liu H."/>
            <person name="Zhao H."/>
            <person name="Xu D."/>
            <person name="Zhang Y."/>
        </authorList>
    </citation>
    <scope>NUCLEOTIDE SEQUENCE [LARGE SCALE GENOMIC DNA]</scope>
    <source>
        <strain evidence="2">cv. Yunnan</strain>
        <tissue evidence="1">Leaves</tissue>
    </source>
</reference>
<protein>
    <submittedName>
        <fullName evidence="1">Uncharacterized protein</fullName>
    </submittedName>
</protein>
<gene>
    <name evidence="1" type="ORF">L1987_16427</name>
</gene>
<organism evidence="1 2">
    <name type="scientific">Smallanthus sonchifolius</name>
    <dbReference type="NCBI Taxonomy" id="185202"/>
    <lineage>
        <taxon>Eukaryota</taxon>
        <taxon>Viridiplantae</taxon>
        <taxon>Streptophyta</taxon>
        <taxon>Embryophyta</taxon>
        <taxon>Tracheophyta</taxon>
        <taxon>Spermatophyta</taxon>
        <taxon>Magnoliopsida</taxon>
        <taxon>eudicotyledons</taxon>
        <taxon>Gunneridae</taxon>
        <taxon>Pentapetalae</taxon>
        <taxon>asterids</taxon>
        <taxon>campanulids</taxon>
        <taxon>Asterales</taxon>
        <taxon>Asteraceae</taxon>
        <taxon>Asteroideae</taxon>
        <taxon>Heliantheae alliance</taxon>
        <taxon>Millerieae</taxon>
        <taxon>Smallanthus</taxon>
    </lineage>
</organism>
<dbReference type="Proteomes" id="UP001056120">
    <property type="component" value="Linkage Group LG05"/>
</dbReference>
<reference evidence="2" key="1">
    <citation type="journal article" date="2022" name="Mol. Ecol. Resour.">
        <title>The genomes of chicory, endive, great burdock and yacon provide insights into Asteraceae palaeo-polyploidization history and plant inulin production.</title>
        <authorList>
            <person name="Fan W."/>
            <person name="Wang S."/>
            <person name="Wang H."/>
            <person name="Wang A."/>
            <person name="Jiang F."/>
            <person name="Liu H."/>
            <person name="Zhao H."/>
            <person name="Xu D."/>
            <person name="Zhang Y."/>
        </authorList>
    </citation>
    <scope>NUCLEOTIDE SEQUENCE [LARGE SCALE GENOMIC DNA]</scope>
    <source>
        <strain evidence="2">cv. Yunnan</strain>
    </source>
</reference>
<comment type="caution">
    <text evidence="1">The sequence shown here is derived from an EMBL/GenBank/DDBJ whole genome shotgun (WGS) entry which is preliminary data.</text>
</comment>
<name>A0ACB9JAK8_9ASTR</name>
<accession>A0ACB9JAK8</accession>
<sequence length="1022" mass="115050">MMTSGYNITDLVQEAQIRWLKPGEVLFILQNFEEKQLTNEPPQKPPSGSLFLFNKRVLRFFRKDGHTWRRKKDGRTVGEAHERLKVGNVEALNCYYAHGELNPNFQRRCYWMLDPGMDHIVLVHYRDITMSGRSPVSNSTFSTGSSTLIQGSNSYASQFTQSAAAFSQFHEPYDNTSSPSSTEVSSDVVTMSNGTGPWSSTQGIEEIGGSPNFEIDQALRRIEEQLSLDEDNLKDISAFVSASEISNESGFPANEQNYGGMQDGSNNFASERYPGGYVRPLQYQQPSEGEFAITSQRTSLWDDVLKHNGNAVGDGSQQNYEYPSDRNGVLLPQTRRDPVEEQEKYTSGYTGANNNSSLLLPHELEDFKFPAYTLARNLSESYPDFYSTMFDQGQSGLPLESDSSLTVAQEQKFTIREIAPEWGYASDRTKVIVIGTFKCDPSDRQWYCMFGETEVPAEIIQEGVLCCYAPTHLPGKVTLCMTSGNRESCSEIREFEYRDKPNNYVNNNPNEKKSRTSEELLLLVRFVQLLLSSQKEGNSAAGEEDSWSQVIEALLDGSLSSSNASDWLLEELLKDKLQQWLSSRLQNKKGVTALSKKEQGIIHMVSGLGFGWALNPILKSGVGVNFRDINGWTALHWAARFGREKMVAELLASGALAGAVTDPSHLDPTGQTPASIAATCGHKGLAGYLSEVSLTSHPSLQLQQTELSRSSADIEAETAAVKGISKLNLVTNDDPSLKDTLAAVRNATHAAARIQCAFRAHSFRKRQQKESYAGGDEYGILLSDIEGLSAASKLAFRNRNYNNAALSIQKKYRAWKGRKDFLALRQKVVKIQALVRGHQVRKNYKVFCWAVGVVEKIVLRWRRKGVGLRGFKQELALDENEDEDIVKVFRKEKVDVSIDEAVSRVLSMVESRPARQQYRRMLQKYREAKAEREILENEAASTFQDHRNLRLKSFFSLFIFQSNTHLQKECETRETKRGASAPARSTAEVRWRRHSEEAFRRVNHQIWAGSTRGTRLRRRFAY</sequence>
<proteinExistence type="predicted"/>
<dbReference type="EMBL" id="CM042022">
    <property type="protein sequence ID" value="KAI3816723.1"/>
    <property type="molecule type" value="Genomic_DNA"/>
</dbReference>
<evidence type="ECO:0000313" key="2">
    <source>
        <dbReference type="Proteomes" id="UP001056120"/>
    </source>
</evidence>
<evidence type="ECO:0000313" key="1">
    <source>
        <dbReference type="EMBL" id="KAI3816723.1"/>
    </source>
</evidence>
<keyword evidence="2" id="KW-1185">Reference proteome</keyword>